<feature type="domain" description="Protein kinase" evidence="2">
    <location>
        <begin position="51"/>
        <end position="421"/>
    </location>
</feature>
<gene>
    <name evidence="3" type="ORF">niasHT_038962</name>
</gene>
<dbReference type="EMBL" id="JBICBT010001289">
    <property type="protein sequence ID" value="KAL3075027.1"/>
    <property type="molecule type" value="Genomic_DNA"/>
</dbReference>
<dbReference type="PROSITE" id="PS50011">
    <property type="entry name" value="PROTEIN_KINASE_DOM"/>
    <property type="match status" value="1"/>
</dbReference>
<sequence length="548" mass="63414">MDLLSTFSEPSLSSQSSSSFSPKLKHVKCGTHKVSNQLRYKSAENDELINLMVSDKIEKGGNGEFFVGFTLSEHRLENLPRNKCVAIKKMKCANQDQFCNPKYRNAKYCNANYCNGKHCDANYCNTTRVLKWLQRHIDGTKRRHIAKLFDAGFEEATNSFVIVSELGDETLKDRLYAENRLFLAEEMAMKITVPLVELHQVAMHLDIKPSNYVFVKSESDALKLIDFDGAELLVGNGGTDQHKMPQVDAHTMQYMSPEQDEHLFKERKELSVKADIWAIGIITCEIILQNRYYDYLFSKDEDLSVDLVLHYIGKYFRGYRLVTEKNKHCEEEQKASRRVDTFDKLNFDSEEWLDKSNYYLTLAHIMRMAADYPLLFHLITNTLNIEPEKRMTARGIVDYLNKKCIPGTSKQIDNVSSLPFFHKVTVGILRRTFEKRKDQKMLALLGIVEQQQRKAMDELRMRGDTCETKNILLGEEAKEFSENYEFAKSPENESGQNEEENESKSKIKRMFSLKSKEKPKNDFWAIAKKNYSKLSKNSREEGDKPFLG</sequence>
<proteinExistence type="predicted"/>
<feature type="region of interest" description="Disordered" evidence="1">
    <location>
        <begin position="486"/>
        <end position="515"/>
    </location>
</feature>
<protein>
    <recommendedName>
        <fullName evidence="2">Protein kinase domain-containing protein</fullName>
    </recommendedName>
</protein>
<accession>A0ABD2I7I1</accession>
<dbReference type="PANTHER" id="PTHR44167">
    <property type="entry name" value="OVARIAN-SPECIFIC SERINE/THREONINE-PROTEIN KINASE LOK-RELATED"/>
    <property type="match status" value="1"/>
</dbReference>
<dbReference type="Gene3D" id="1.10.510.10">
    <property type="entry name" value="Transferase(Phosphotransferase) domain 1"/>
    <property type="match status" value="1"/>
</dbReference>
<dbReference type="InterPro" id="IPR011009">
    <property type="entry name" value="Kinase-like_dom_sf"/>
</dbReference>
<dbReference type="Pfam" id="PF00069">
    <property type="entry name" value="Pkinase"/>
    <property type="match status" value="1"/>
</dbReference>
<evidence type="ECO:0000256" key="1">
    <source>
        <dbReference type="SAM" id="MobiDB-lite"/>
    </source>
</evidence>
<keyword evidence="4" id="KW-1185">Reference proteome</keyword>
<dbReference type="Proteomes" id="UP001620626">
    <property type="component" value="Unassembled WGS sequence"/>
</dbReference>
<dbReference type="PANTHER" id="PTHR44167:SF18">
    <property type="entry name" value="PROTEIN KINASE DOMAIN-CONTAINING PROTEIN"/>
    <property type="match status" value="1"/>
</dbReference>
<evidence type="ECO:0000259" key="2">
    <source>
        <dbReference type="PROSITE" id="PS50011"/>
    </source>
</evidence>
<feature type="region of interest" description="Disordered" evidence="1">
    <location>
        <begin position="1"/>
        <end position="22"/>
    </location>
</feature>
<dbReference type="InterPro" id="IPR000719">
    <property type="entry name" value="Prot_kinase_dom"/>
</dbReference>
<organism evidence="3 4">
    <name type="scientific">Heterodera trifolii</name>
    <dbReference type="NCBI Taxonomy" id="157864"/>
    <lineage>
        <taxon>Eukaryota</taxon>
        <taxon>Metazoa</taxon>
        <taxon>Ecdysozoa</taxon>
        <taxon>Nematoda</taxon>
        <taxon>Chromadorea</taxon>
        <taxon>Rhabditida</taxon>
        <taxon>Tylenchina</taxon>
        <taxon>Tylenchomorpha</taxon>
        <taxon>Tylenchoidea</taxon>
        <taxon>Heteroderidae</taxon>
        <taxon>Heteroderinae</taxon>
        <taxon>Heterodera</taxon>
    </lineage>
</organism>
<dbReference type="SUPFAM" id="SSF56112">
    <property type="entry name" value="Protein kinase-like (PK-like)"/>
    <property type="match status" value="1"/>
</dbReference>
<evidence type="ECO:0000313" key="4">
    <source>
        <dbReference type="Proteomes" id="UP001620626"/>
    </source>
</evidence>
<comment type="caution">
    <text evidence="3">The sequence shown here is derived from an EMBL/GenBank/DDBJ whole genome shotgun (WGS) entry which is preliminary data.</text>
</comment>
<name>A0ABD2I7I1_9BILA</name>
<dbReference type="SMART" id="SM00220">
    <property type="entry name" value="S_TKc"/>
    <property type="match status" value="1"/>
</dbReference>
<evidence type="ECO:0000313" key="3">
    <source>
        <dbReference type="EMBL" id="KAL3075027.1"/>
    </source>
</evidence>
<reference evidence="3 4" key="1">
    <citation type="submission" date="2024-10" db="EMBL/GenBank/DDBJ databases">
        <authorList>
            <person name="Kim D."/>
        </authorList>
    </citation>
    <scope>NUCLEOTIDE SEQUENCE [LARGE SCALE GENOMIC DNA]</scope>
    <source>
        <strain evidence="3">BH-2024</strain>
    </source>
</reference>
<dbReference type="AlphaFoldDB" id="A0ABD2I7I1"/>